<name>A0AAV7U8K4_PLEWA</name>
<dbReference type="AlphaFoldDB" id="A0AAV7U8K4"/>
<organism evidence="1 2">
    <name type="scientific">Pleurodeles waltl</name>
    <name type="common">Iberian ribbed newt</name>
    <dbReference type="NCBI Taxonomy" id="8319"/>
    <lineage>
        <taxon>Eukaryota</taxon>
        <taxon>Metazoa</taxon>
        <taxon>Chordata</taxon>
        <taxon>Craniata</taxon>
        <taxon>Vertebrata</taxon>
        <taxon>Euteleostomi</taxon>
        <taxon>Amphibia</taxon>
        <taxon>Batrachia</taxon>
        <taxon>Caudata</taxon>
        <taxon>Salamandroidea</taxon>
        <taxon>Salamandridae</taxon>
        <taxon>Pleurodelinae</taxon>
        <taxon>Pleurodeles</taxon>
    </lineage>
</organism>
<sequence>MLFWGKHLKYPGAIPLPQPQTRTVAATLPCNAHFLFLISSYEAPTLTPARVKYLAIGRMFPIWADKEKGGRARDTKRLVSRCTAKDSWRHEAAY</sequence>
<keyword evidence="2" id="KW-1185">Reference proteome</keyword>
<gene>
    <name evidence="1" type="ORF">NDU88_001663</name>
</gene>
<protein>
    <submittedName>
        <fullName evidence="1">Uncharacterized protein</fullName>
    </submittedName>
</protein>
<evidence type="ECO:0000313" key="1">
    <source>
        <dbReference type="EMBL" id="KAJ1184866.1"/>
    </source>
</evidence>
<reference evidence="1" key="1">
    <citation type="journal article" date="2022" name="bioRxiv">
        <title>Sequencing and chromosome-scale assembly of the giantPleurodeles waltlgenome.</title>
        <authorList>
            <person name="Brown T."/>
            <person name="Elewa A."/>
            <person name="Iarovenko S."/>
            <person name="Subramanian E."/>
            <person name="Araus A.J."/>
            <person name="Petzold A."/>
            <person name="Susuki M."/>
            <person name="Suzuki K.-i.T."/>
            <person name="Hayashi T."/>
            <person name="Toyoda A."/>
            <person name="Oliveira C."/>
            <person name="Osipova E."/>
            <person name="Leigh N.D."/>
            <person name="Simon A."/>
            <person name="Yun M.H."/>
        </authorList>
    </citation>
    <scope>NUCLEOTIDE SEQUENCE</scope>
    <source>
        <strain evidence="1">20211129_DDA</strain>
        <tissue evidence="1">Liver</tissue>
    </source>
</reference>
<dbReference type="Proteomes" id="UP001066276">
    <property type="component" value="Chromosome 3_1"/>
</dbReference>
<accession>A0AAV7U8K4</accession>
<dbReference type="EMBL" id="JANPWB010000005">
    <property type="protein sequence ID" value="KAJ1184866.1"/>
    <property type="molecule type" value="Genomic_DNA"/>
</dbReference>
<proteinExistence type="predicted"/>
<comment type="caution">
    <text evidence="1">The sequence shown here is derived from an EMBL/GenBank/DDBJ whole genome shotgun (WGS) entry which is preliminary data.</text>
</comment>
<evidence type="ECO:0000313" key="2">
    <source>
        <dbReference type="Proteomes" id="UP001066276"/>
    </source>
</evidence>